<dbReference type="AlphaFoldDB" id="A0A2T3ZHA5"/>
<sequence length="186" mass="21045">MNDNSAEFRKSPTTLTCQTYPLPNQALLTGGCDDASIDQQRKLFAGDRGLPRSTSIQASQIWTITAQDDSAALIHQCMTSCPDFNRSSRQPGIISPRPGSWQQYYSRRVSRSQPITPPGFRERIAVRFRRRRPWESPRRSRNSTSTELVMPRFQDGRERRRRARGSLERHSPSDIGSPGQGTPVGE</sequence>
<evidence type="ECO:0000256" key="1">
    <source>
        <dbReference type="SAM" id="MobiDB-lite"/>
    </source>
</evidence>
<protein>
    <submittedName>
        <fullName evidence="2">Uncharacterized protein</fullName>
    </submittedName>
</protein>
<organism evidence="2 3">
    <name type="scientific">Trichoderma asperellum (strain ATCC 204424 / CBS 433.97 / NBRC 101777)</name>
    <dbReference type="NCBI Taxonomy" id="1042311"/>
    <lineage>
        <taxon>Eukaryota</taxon>
        <taxon>Fungi</taxon>
        <taxon>Dikarya</taxon>
        <taxon>Ascomycota</taxon>
        <taxon>Pezizomycotina</taxon>
        <taxon>Sordariomycetes</taxon>
        <taxon>Hypocreomycetidae</taxon>
        <taxon>Hypocreales</taxon>
        <taxon>Hypocreaceae</taxon>
        <taxon>Trichoderma</taxon>
    </lineage>
</organism>
<gene>
    <name evidence="2" type="ORF">M441DRAFT_343196</name>
</gene>
<evidence type="ECO:0000313" key="3">
    <source>
        <dbReference type="Proteomes" id="UP000240493"/>
    </source>
</evidence>
<accession>A0A2T3ZHA5</accession>
<proteinExistence type="predicted"/>
<evidence type="ECO:0000313" key="2">
    <source>
        <dbReference type="EMBL" id="PTB44186.1"/>
    </source>
</evidence>
<keyword evidence="3" id="KW-1185">Reference proteome</keyword>
<dbReference type="EMBL" id="KZ679258">
    <property type="protein sequence ID" value="PTB44186.1"/>
    <property type="molecule type" value="Genomic_DNA"/>
</dbReference>
<dbReference type="Proteomes" id="UP000240493">
    <property type="component" value="Unassembled WGS sequence"/>
</dbReference>
<feature type="region of interest" description="Disordered" evidence="1">
    <location>
        <begin position="132"/>
        <end position="186"/>
    </location>
</feature>
<reference evidence="2 3" key="1">
    <citation type="submission" date="2016-07" db="EMBL/GenBank/DDBJ databases">
        <title>Multiple horizontal gene transfer events from other fungi enriched the ability of initially mycotrophic Trichoderma (Ascomycota) to feed on dead plant biomass.</title>
        <authorList>
            <consortium name="DOE Joint Genome Institute"/>
            <person name="Aerts A."/>
            <person name="Atanasova L."/>
            <person name="Chenthamara K."/>
            <person name="Zhang J."/>
            <person name="Grujic M."/>
            <person name="Henrissat B."/>
            <person name="Kuo A."/>
            <person name="Salamov A."/>
            <person name="Lipzen A."/>
            <person name="Labutti K."/>
            <person name="Barry K."/>
            <person name="Miao Y."/>
            <person name="Rahimi M.J."/>
            <person name="Shen Q."/>
            <person name="Grigoriev I.V."/>
            <person name="Kubicek C.P."/>
            <person name="Druzhinina I.S."/>
        </authorList>
    </citation>
    <scope>NUCLEOTIDE SEQUENCE [LARGE SCALE GENOMIC DNA]</scope>
    <source>
        <strain evidence="2 3">CBS 433.97</strain>
    </source>
</reference>
<name>A0A2T3ZHA5_TRIA4</name>
<dbReference type="OrthoDB" id="10464133at2759"/>